<dbReference type="Proteomes" id="UP000004459">
    <property type="component" value="Unassembled WGS sequence"/>
</dbReference>
<comment type="caution">
    <text evidence="1">The sequence shown here is derived from an EMBL/GenBank/DDBJ whole genome shotgun (WGS) entry which is preliminary data.</text>
</comment>
<protein>
    <submittedName>
        <fullName evidence="1">Uncharacterized protein</fullName>
    </submittedName>
</protein>
<name>G9YMT5_FLAPL</name>
<proteinExistence type="predicted"/>
<evidence type="ECO:0000313" key="2">
    <source>
        <dbReference type="Proteomes" id="UP000004459"/>
    </source>
</evidence>
<reference evidence="1 2" key="1">
    <citation type="submission" date="2011-08" db="EMBL/GenBank/DDBJ databases">
        <authorList>
            <person name="Weinstock G."/>
            <person name="Sodergren E."/>
            <person name="Clifton S."/>
            <person name="Fulton L."/>
            <person name="Fulton B."/>
            <person name="Courtney L."/>
            <person name="Fronick C."/>
            <person name="Harrison M."/>
            <person name="Strong C."/>
            <person name="Farmer C."/>
            <person name="Delahaunty K."/>
            <person name="Markovic C."/>
            <person name="Hall O."/>
            <person name="Minx P."/>
            <person name="Tomlinson C."/>
            <person name="Mitreva M."/>
            <person name="Hou S."/>
            <person name="Chen J."/>
            <person name="Wollam A."/>
            <person name="Pepin K.H."/>
            <person name="Johnson M."/>
            <person name="Bhonagiri V."/>
            <person name="Zhang X."/>
            <person name="Suruliraj S."/>
            <person name="Warren W."/>
            <person name="Chinwalla A."/>
            <person name="Mardis E.R."/>
            <person name="Wilson R.K."/>
        </authorList>
    </citation>
    <scope>NUCLEOTIDE SEQUENCE [LARGE SCALE GENOMIC DNA]</scope>
    <source>
        <strain evidence="1 2">ATCC 29863</strain>
    </source>
</reference>
<dbReference type="HOGENOM" id="CLU_3099073_0_0_9"/>
<dbReference type="AlphaFoldDB" id="G9YMT5"/>
<organism evidence="1 2">
    <name type="scientific">Flavonifractor plautii ATCC 29863</name>
    <dbReference type="NCBI Taxonomy" id="411475"/>
    <lineage>
        <taxon>Bacteria</taxon>
        <taxon>Bacillati</taxon>
        <taxon>Bacillota</taxon>
        <taxon>Clostridia</taxon>
        <taxon>Eubacteriales</taxon>
        <taxon>Oscillospiraceae</taxon>
        <taxon>Flavonifractor</taxon>
    </lineage>
</organism>
<evidence type="ECO:0000313" key="1">
    <source>
        <dbReference type="EMBL" id="EHM53860.1"/>
    </source>
</evidence>
<gene>
    <name evidence="1" type="ORF">HMPREF0372_00807</name>
</gene>
<dbReference type="EMBL" id="AGCK01000054">
    <property type="protein sequence ID" value="EHM53860.1"/>
    <property type="molecule type" value="Genomic_DNA"/>
</dbReference>
<sequence length="51" mass="5402">MVISISINGLCKADAKCNEPLFAKLQGDLGRVVAEIGQYTIACCSAETNLE</sequence>
<dbReference type="PATRIC" id="fig|411475.3.peg.707"/>
<accession>G9YMT5</accession>